<evidence type="ECO:0000313" key="1">
    <source>
        <dbReference type="EMBL" id="KFM82860.1"/>
    </source>
</evidence>
<dbReference type="SUPFAM" id="SSF58113">
    <property type="entry name" value="Apolipoprotein A-I"/>
    <property type="match status" value="1"/>
</dbReference>
<name>A0A087UZS1_STEMI</name>
<dbReference type="Proteomes" id="UP000054359">
    <property type="component" value="Unassembled WGS sequence"/>
</dbReference>
<evidence type="ECO:0000313" key="2">
    <source>
        <dbReference type="Proteomes" id="UP000054359"/>
    </source>
</evidence>
<evidence type="ECO:0008006" key="3">
    <source>
        <dbReference type="Google" id="ProtNLM"/>
    </source>
</evidence>
<feature type="non-terminal residue" evidence="1">
    <location>
        <position position="120"/>
    </location>
</feature>
<dbReference type="AlphaFoldDB" id="A0A087UZS1"/>
<dbReference type="OrthoDB" id="6429030at2759"/>
<organism evidence="1 2">
    <name type="scientific">Stegodyphus mimosarum</name>
    <name type="common">African social velvet spider</name>
    <dbReference type="NCBI Taxonomy" id="407821"/>
    <lineage>
        <taxon>Eukaryota</taxon>
        <taxon>Metazoa</taxon>
        <taxon>Ecdysozoa</taxon>
        <taxon>Arthropoda</taxon>
        <taxon>Chelicerata</taxon>
        <taxon>Arachnida</taxon>
        <taxon>Araneae</taxon>
        <taxon>Araneomorphae</taxon>
        <taxon>Entelegynae</taxon>
        <taxon>Eresoidea</taxon>
        <taxon>Eresidae</taxon>
        <taxon>Stegodyphus</taxon>
    </lineage>
</organism>
<proteinExistence type="predicted"/>
<gene>
    <name evidence="1" type="ORF">X975_12899</name>
</gene>
<keyword evidence="2" id="KW-1185">Reference proteome</keyword>
<sequence>MILIDRILDDDEGDDRETRSIKDYWEKVKEYFKDLKIDLQEKYMKFGEWVKNVLDKGMEHSKDKIENIKAIAKEFAKHAKNISKEVASEAGEFFKQYKKELGNLWEQLKEKIDEIRNRQD</sequence>
<protein>
    <recommendedName>
        <fullName evidence="3">Laminin subunit alpha-2</fullName>
    </recommendedName>
</protein>
<accession>A0A087UZS1</accession>
<dbReference type="Gene3D" id="1.20.120.20">
    <property type="entry name" value="Apolipoprotein"/>
    <property type="match status" value="1"/>
</dbReference>
<dbReference type="EMBL" id="KK122506">
    <property type="protein sequence ID" value="KFM82860.1"/>
    <property type="molecule type" value="Genomic_DNA"/>
</dbReference>
<reference evidence="1 2" key="1">
    <citation type="submission" date="2013-11" db="EMBL/GenBank/DDBJ databases">
        <title>Genome sequencing of Stegodyphus mimosarum.</title>
        <authorList>
            <person name="Bechsgaard J."/>
        </authorList>
    </citation>
    <scope>NUCLEOTIDE SEQUENCE [LARGE SCALE GENOMIC DNA]</scope>
</reference>